<name>H2CYN7_PANCV</name>
<protein>
    <submittedName>
        <fullName evidence="2">Uncharacterized protein</fullName>
    </submittedName>
</protein>
<proteinExistence type="evidence at transcript level"/>
<accession>H2CYN7</accession>
<organism evidence="2">
    <name type="scientific">Pandinus cavimanus</name>
    <name type="common">Tanzanian red clawed scorpion</name>
    <dbReference type="NCBI Taxonomy" id="217261"/>
    <lineage>
        <taxon>Eukaryota</taxon>
        <taxon>Metazoa</taxon>
        <taxon>Ecdysozoa</taxon>
        <taxon>Arthropoda</taxon>
        <taxon>Chelicerata</taxon>
        <taxon>Arachnida</taxon>
        <taxon>Scorpiones</taxon>
        <taxon>Iurida</taxon>
        <taxon>Scorpionoidea</taxon>
        <taxon>Scorpionidae</taxon>
        <taxon>Pandininae</taxon>
        <taxon>Pandinus</taxon>
    </lineage>
</organism>
<sequence>MAIIAIPLLTVIILLSSCICAFADSLSEDHWKFVCSSSRETILEILECSTPLETQDSKDRIERLLGCTGMPEIEILTSMCRMDTLPKQKKELISNCIEQTFGDIDPSEPNPVIPCIEQLPAYQKMVRGG</sequence>
<feature type="signal peptide" evidence="1">
    <location>
        <begin position="1"/>
        <end position="23"/>
    </location>
</feature>
<feature type="chain" id="PRO_5003560901" evidence="1">
    <location>
        <begin position="24"/>
        <end position="129"/>
    </location>
</feature>
<reference evidence="2" key="1">
    <citation type="journal article" date="2012" name="Proteomics">
        <title>Molecular diversity of the telson and venom components from Pandinus cavimanus (Scorpionidae Latreille 1802): transcriptome, venomics and function.</title>
        <authorList>
            <person name="Diego-Garcia E."/>
            <person name="Peigneur S."/>
            <person name="Clynen E."/>
            <person name="Marien T."/>
            <person name="Czech L."/>
            <person name="Schoofs L."/>
            <person name="Tytgat J."/>
        </authorList>
    </citation>
    <scope>NUCLEOTIDE SEQUENCE</scope>
</reference>
<evidence type="ECO:0000313" key="2">
    <source>
        <dbReference type="EMBL" id="AEX09195.1"/>
    </source>
</evidence>
<evidence type="ECO:0000256" key="1">
    <source>
        <dbReference type="SAM" id="SignalP"/>
    </source>
</evidence>
<dbReference type="AlphaFoldDB" id="H2CYN7"/>
<keyword evidence="1" id="KW-0732">Signal</keyword>
<dbReference type="EMBL" id="JN315717">
    <property type="protein sequence ID" value="AEX09195.1"/>
    <property type="molecule type" value="mRNA"/>
</dbReference>